<accession>A0A8X6IVL0</accession>
<dbReference type="AlphaFoldDB" id="A0A8X6IVL0"/>
<evidence type="ECO:0000313" key="2">
    <source>
        <dbReference type="Proteomes" id="UP000887116"/>
    </source>
</evidence>
<feature type="non-terminal residue" evidence="1">
    <location>
        <position position="1"/>
    </location>
</feature>
<proteinExistence type="predicted"/>
<gene>
    <name evidence="1" type="ORF">TNCT_374581</name>
</gene>
<sequence length="140" mass="15504">VFGNWKGYENYSPNQTTNVTPIEVAGTGKDDDTNVVYEPTSPTLPDSVVVQTVHFNIMISIKMVKSFYLSPSTPEHYPPLTTNMFITETDIAAGKTLFGELHSRLSTSIISEEFPSDTSAFQLTLVMQSHLKVGKTSRKL</sequence>
<name>A0A8X6IVL0_TRICU</name>
<comment type="caution">
    <text evidence="1">The sequence shown here is derived from an EMBL/GenBank/DDBJ whole genome shotgun (WGS) entry which is preliminary data.</text>
</comment>
<evidence type="ECO:0000313" key="1">
    <source>
        <dbReference type="EMBL" id="GFR29269.1"/>
    </source>
</evidence>
<reference evidence="1" key="1">
    <citation type="submission" date="2020-07" db="EMBL/GenBank/DDBJ databases">
        <title>Multicomponent nature underlies the extraordinary mechanical properties of spider dragline silk.</title>
        <authorList>
            <person name="Kono N."/>
            <person name="Nakamura H."/>
            <person name="Mori M."/>
            <person name="Yoshida Y."/>
            <person name="Ohtoshi R."/>
            <person name="Malay A.D."/>
            <person name="Moran D.A.P."/>
            <person name="Tomita M."/>
            <person name="Numata K."/>
            <person name="Arakawa K."/>
        </authorList>
    </citation>
    <scope>NUCLEOTIDE SEQUENCE</scope>
</reference>
<organism evidence="1 2">
    <name type="scientific">Trichonephila clavata</name>
    <name type="common">Joro spider</name>
    <name type="synonym">Nephila clavata</name>
    <dbReference type="NCBI Taxonomy" id="2740835"/>
    <lineage>
        <taxon>Eukaryota</taxon>
        <taxon>Metazoa</taxon>
        <taxon>Ecdysozoa</taxon>
        <taxon>Arthropoda</taxon>
        <taxon>Chelicerata</taxon>
        <taxon>Arachnida</taxon>
        <taxon>Araneae</taxon>
        <taxon>Araneomorphae</taxon>
        <taxon>Entelegynae</taxon>
        <taxon>Araneoidea</taxon>
        <taxon>Nephilidae</taxon>
        <taxon>Trichonephila</taxon>
    </lineage>
</organism>
<dbReference type="Proteomes" id="UP000887116">
    <property type="component" value="Unassembled WGS sequence"/>
</dbReference>
<keyword evidence="2" id="KW-1185">Reference proteome</keyword>
<protein>
    <submittedName>
        <fullName evidence="1">Uncharacterized protein</fullName>
    </submittedName>
</protein>
<dbReference type="EMBL" id="BMAO01019240">
    <property type="protein sequence ID" value="GFR29269.1"/>
    <property type="molecule type" value="Genomic_DNA"/>
</dbReference>